<evidence type="ECO:0000313" key="1">
    <source>
        <dbReference type="EMBL" id="SVA85362.1"/>
    </source>
</evidence>
<evidence type="ECO:0008006" key="2">
    <source>
        <dbReference type="Google" id="ProtNLM"/>
    </source>
</evidence>
<reference evidence="1" key="1">
    <citation type="submission" date="2018-05" db="EMBL/GenBank/DDBJ databases">
        <authorList>
            <person name="Lanie J.A."/>
            <person name="Ng W.-L."/>
            <person name="Kazmierczak K.M."/>
            <person name="Andrzejewski T.M."/>
            <person name="Davidsen T.M."/>
            <person name="Wayne K.J."/>
            <person name="Tettelin H."/>
            <person name="Glass J.I."/>
            <person name="Rusch D."/>
            <person name="Podicherti R."/>
            <person name="Tsui H.-C.T."/>
            <person name="Winkler M.E."/>
        </authorList>
    </citation>
    <scope>NUCLEOTIDE SEQUENCE</scope>
</reference>
<dbReference type="AlphaFoldDB" id="A0A381Z935"/>
<proteinExistence type="predicted"/>
<organism evidence="1">
    <name type="scientific">marine metagenome</name>
    <dbReference type="NCBI Taxonomy" id="408172"/>
    <lineage>
        <taxon>unclassified sequences</taxon>
        <taxon>metagenomes</taxon>
        <taxon>ecological metagenomes</taxon>
    </lineage>
</organism>
<protein>
    <recommendedName>
        <fullName evidence="2">Neutral/alkaline non-lysosomal ceramidase N-terminal domain-containing protein</fullName>
    </recommendedName>
</protein>
<name>A0A381Z935_9ZZZZ</name>
<sequence length="480" mass="52244">MNDSTLECAGRAERQEVSSFKFSVFRSAVRLALAVLFSSALGVFGAAAEPLRVATFDVDATPPVGYMMAYDPVVRLDAMTLRCRGVVLLGQAEPIVLCAVDWIGIANEAHDAFRERLAKAAGTTPDRVAVHTLHQHDAPLCDFLAERLLKEAKAKYLGELNGDFCRQTLAKAAAAVKASLAFAKPITHCGWGAAAVKRVASNRRIFGPDGKVRAVRYTTCADPKLRAEPEGVIDPELSMLSFWNGDKPLAVLSYYACHPQSYYRVGIPSPDFPGIARFIRQQSVPEALHVHFNGAGGNIGAGKYNDGSRKNRMELAQRLADGMKQAFDSTKKFTVQPSDLRWSVAPVALPVAKHLNEAKLLADVAKGSVPPVAVPAAERLAFLRRCKSGHKIDLAQLAIGDVRVLHMPGELFVEYQLAAKQMQPKLNVAMAAYGDYGTFYIGTERAYSEGGYETEPRSSNVAPEVESVLMQGIRKLLREE</sequence>
<accession>A0A381Z935</accession>
<dbReference type="EMBL" id="UINC01020296">
    <property type="protein sequence ID" value="SVA85362.1"/>
    <property type="molecule type" value="Genomic_DNA"/>
</dbReference>
<gene>
    <name evidence="1" type="ORF">METZ01_LOCUS138216</name>
</gene>